<evidence type="ECO:0000313" key="3">
    <source>
        <dbReference type="EMBL" id="SFW36824.1"/>
    </source>
</evidence>
<feature type="transmembrane region" description="Helical" evidence="2">
    <location>
        <begin position="44"/>
        <end position="67"/>
    </location>
</feature>
<feature type="compositionally biased region" description="Acidic residues" evidence="1">
    <location>
        <begin position="1144"/>
        <end position="1160"/>
    </location>
</feature>
<feature type="transmembrane region" description="Helical" evidence="2">
    <location>
        <begin position="218"/>
        <end position="250"/>
    </location>
</feature>
<accession>A0A1K1NN02</accession>
<gene>
    <name evidence="3" type="ORF">SAMN02910280_2110</name>
</gene>
<reference evidence="3 4" key="1">
    <citation type="submission" date="2016-11" db="EMBL/GenBank/DDBJ databases">
        <authorList>
            <person name="Jaros S."/>
            <person name="Januszkiewicz K."/>
            <person name="Wedrychowicz H."/>
        </authorList>
    </citation>
    <scope>NUCLEOTIDE SEQUENCE [LARGE SCALE GENOMIC DNA]</scope>
    <source>
        <strain evidence="3 4">YL228</strain>
    </source>
</reference>
<feature type="transmembrane region" description="Helical" evidence="2">
    <location>
        <begin position="367"/>
        <end position="387"/>
    </location>
</feature>
<feature type="transmembrane region" description="Helical" evidence="2">
    <location>
        <begin position="399"/>
        <end position="417"/>
    </location>
</feature>
<dbReference type="InterPro" id="IPR018580">
    <property type="entry name" value="Uncharacterised_YfhO"/>
</dbReference>
<feature type="transmembrane region" description="Helical" evidence="2">
    <location>
        <begin position="262"/>
        <end position="288"/>
    </location>
</feature>
<feature type="compositionally biased region" description="Basic and acidic residues" evidence="1">
    <location>
        <begin position="1044"/>
        <end position="1084"/>
    </location>
</feature>
<name>A0A1K1NN02_RUMFL</name>
<keyword evidence="2" id="KW-1133">Transmembrane helix</keyword>
<dbReference type="AlphaFoldDB" id="A0A1K1NN02"/>
<evidence type="ECO:0000313" key="4">
    <source>
        <dbReference type="Proteomes" id="UP000183461"/>
    </source>
</evidence>
<keyword evidence="2" id="KW-0472">Membrane</keyword>
<sequence>MAKSKATGTKSGNSNARTKIGSTKPAVTAADIIAEKRGHKFRPVFYILSFLVPFMLTFVSYICFDVYPFGERSVLTLDLNGQYIYYFEALRDAFWGDGSAFYSWSRNLSGGFMGIIGYYLASPFTLIVMLLPRKMILESVMIMQMTKVGAAGLTFCVYAQKSKNLKPLQSVMFSTMYAMMAYVVIQLIDPMWIDGPVFLPLIILGVEYLVDDGRKINFIIPTAIMFIANFYIGFMIAIFIALYFLYYVFFGTQRKFKGISDYFTVFVRMGIAAAVTVMCSAIMILPVYNALALGKFDFSVPDYSYKAMFNPVELVPCLLPNQYYSVNVDEGTRFYGRPEIYCGVLTFVLIPLFFANKKIKRNNKIGYGFLTFVMLFSMYVKPINMMWHGGQDPNWLPYRYSFLLSFILVSMAAEVFSHLDGYKMSLPSALVSGGIIGGLTAIFCGMMKSFNYNEEKYKYVAITPYKAYLDSSDAKEQLWLGTIAFGLILAAIYIVGVYMYSHSRTKKGRNAITVAMSLLIFFETGYNCFDSFRKIYKEVGNSGKYTYTDIISAPDVVKELEEYDGGFYRAEKTFNRMVNDNLAYGLKGISHSSSVMNSRAITFIETMGYFTQSFESKYEGCNPVADSILGIKYILDDPDRRSSSSEMLDSSYIKRFSTTYKKDKDVTANIDVYENPNALGIGYMADDDILILSGLGNDNPFNSLNNFLSSMTGSTTDYTTVPIEPKQYYVPFDCDIHYDDSKVYLHDYNNNGTLHDCYEAYAGVDDAVVNVDVTVPHDGNIYMHLGSEMRRAANVWVAVKGDDGVYRGQKSGTEAYDGYGTYFNTNSSPIVRMGPFKAGDEVEIRLTIPPSGPNGQYDGSDEYIMIRKDSGFNFYYLDEEAFAEDIAKLKANPWNLDMSKTNDRYLVGDIDAQDGQILMTTIPYEPGWKVKIDGRTVDSLISEEPVEGSKQKILRNKAGAEGEVIVLGTLIGIRVPAGHHTVSMKYTPPGFNIGIITLILGIACLIFFYMYDRKHNKVLIEKLKAKKILKGEKVEDEPEEEPEETKSSKNDKDKKDSKDAKKPKKPKDTEKSEDTGKKKVEIIKSKGAVAPIPVEEPEEEPEEEVNDAERFIANADEEFKKAADTAETKAEDSAERAEKAAEELMSDAEEAVEEAEEAAEEAVKKAAPNKNSGNKKKKK</sequence>
<dbReference type="Pfam" id="PF09586">
    <property type="entry name" value="YfhO"/>
    <property type="match status" value="1"/>
</dbReference>
<proteinExistence type="predicted"/>
<evidence type="ECO:0000256" key="2">
    <source>
        <dbReference type="SAM" id="Phobius"/>
    </source>
</evidence>
<feature type="region of interest" description="Disordered" evidence="1">
    <location>
        <begin position="1"/>
        <end position="21"/>
    </location>
</feature>
<feature type="transmembrane region" description="Helical" evidence="2">
    <location>
        <begin position="429"/>
        <end position="450"/>
    </location>
</feature>
<dbReference type="Proteomes" id="UP000183461">
    <property type="component" value="Unassembled WGS sequence"/>
</dbReference>
<feature type="compositionally biased region" description="Acidic residues" evidence="1">
    <location>
        <begin position="1095"/>
        <end position="1106"/>
    </location>
</feature>
<feature type="transmembrane region" description="Helical" evidence="2">
    <location>
        <begin position="478"/>
        <end position="500"/>
    </location>
</feature>
<feature type="region of interest" description="Disordered" evidence="1">
    <location>
        <begin position="1031"/>
        <end position="1179"/>
    </location>
</feature>
<feature type="transmembrane region" description="Helical" evidence="2">
    <location>
        <begin position="989"/>
        <end position="1011"/>
    </location>
</feature>
<evidence type="ECO:0000256" key="1">
    <source>
        <dbReference type="SAM" id="MobiDB-lite"/>
    </source>
</evidence>
<dbReference type="EMBL" id="FPIP01000005">
    <property type="protein sequence ID" value="SFW36824.1"/>
    <property type="molecule type" value="Genomic_DNA"/>
</dbReference>
<organism evidence="3 4">
    <name type="scientific">Ruminococcus flavefaciens</name>
    <dbReference type="NCBI Taxonomy" id="1265"/>
    <lineage>
        <taxon>Bacteria</taxon>
        <taxon>Bacillati</taxon>
        <taxon>Bacillota</taxon>
        <taxon>Clostridia</taxon>
        <taxon>Eubacteriales</taxon>
        <taxon>Oscillospiraceae</taxon>
        <taxon>Ruminococcus</taxon>
    </lineage>
</organism>
<protein>
    <submittedName>
        <fullName evidence="3">Uncharacterized membrane protein YfhO</fullName>
    </submittedName>
</protein>
<dbReference type="PANTHER" id="PTHR38454">
    <property type="entry name" value="INTEGRAL MEMBRANE PROTEIN-RELATED"/>
    <property type="match status" value="1"/>
</dbReference>
<feature type="transmembrane region" description="Helical" evidence="2">
    <location>
        <begin position="111"/>
        <end position="131"/>
    </location>
</feature>
<feature type="transmembrane region" description="Helical" evidence="2">
    <location>
        <begin position="338"/>
        <end position="355"/>
    </location>
</feature>
<dbReference type="RefSeq" id="WP_072300362.1">
    <property type="nucleotide sequence ID" value="NZ_FPIP01000005.1"/>
</dbReference>
<feature type="compositionally biased region" description="Basic and acidic residues" evidence="1">
    <location>
        <begin position="1117"/>
        <end position="1142"/>
    </location>
</feature>
<feature type="compositionally biased region" description="Acidic residues" evidence="1">
    <location>
        <begin position="1034"/>
        <end position="1043"/>
    </location>
</feature>
<keyword evidence="2" id="KW-0812">Transmembrane</keyword>
<dbReference type="PANTHER" id="PTHR38454:SF1">
    <property type="entry name" value="INTEGRAL MEMBRANE PROTEIN"/>
    <property type="match status" value="1"/>
</dbReference>